<reference evidence="3 4" key="1">
    <citation type="submission" date="2016-05" db="EMBL/GenBank/DDBJ databases">
        <title>Genome sequencing reveals origins of a unique bacterial endosymbiosis in the earliest lineages of terrestrial Fungi.</title>
        <authorList>
            <consortium name="DOE Joint Genome Institute"/>
            <person name="Uehling J."/>
            <person name="Gryganskyi A."/>
            <person name="Hameed K."/>
            <person name="Tschaplinski T."/>
            <person name="Misztal P."/>
            <person name="Wu S."/>
            <person name="Desiro A."/>
            <person name="Vande Pol N."/>
            <person name="Du Z.-Y."/>
            <person name="Zienkiewicz A."/>
            <person name="Zienkiewicz K."/>
            <person name="Morin E."/>
            <person name="Tisserant E."/>
            <person name="Splivallo R."/>
            <person name="Hainaut M."/>
            <person name="Henrissat B."/>
            <person name="Ohm R."/>
            <person name="Kuo A."/>
            <person name="Yan J."/>
            <person name="Lipzen A."/>
            <person name="Nolan M."/>
            <person name="Labutti K."/>
            <person name="Barry K."/>
            <person name="Goldstein A."/>
            <person name="Labbe J."/>
            <person name="Schadt C."/>
            <person name="Tuskan G."/>
            <person name="Grigoriev I."/>
            <person name="Martin F."/>
            <person name="Vilgalys R."/>
            <person name="Bonito G."/>
        </authorList>
    </citation>
    <scope>NUCLEOTIDE SEQUENCE [LARGE SCALE GENOMIC DNA]</scope>
    <source>
        <strain evidence="3 4">AG-77</strain>
    </source>
</reference>
<dbReference type="STRING" id="1314771.A0A197KDI7"/>
<feature type="compositionally biased region" description="Low complexity" evidence="1">
    <location>
        <begin position="405"/>
        <end position="416"/>
    </location>
</feature>
<feature type="domain" description="Rad60/SUMO-like" evidence="2">
    <location>
        <begin position="444"/>
        <end position="513"/>
    </location>
</feature>
<dbReference type="CDD" id="cd17080">
    <property type="entry name" value="Ubl_SLD2_Esc2_like"/>
    <property type="match status" value="1"/>
</dbReference>
<dbReference type="Gene3D" id="3.10.20.90">
    <property type="entry name" value="Phosphatidylinositol 3-kinase Catalytic Subunit, Chain A, domain 1"/>
    <property type="match status" value="2"/>
</dbReference>
<feature type="compositionally biased region" description="Low complexity" evidence="1">
    <location>
        <begin position="215"/>
        <end position="277"/>
    </location>
</feature>
<dbReference type="EMBL" id="KV442016">
    <property type="protein sequence ID" value="OAQ34746.1"/>
    <property type="molecule type" value="Genomic_DNA"/>
</dbReference>
<feature type="compositionally biased region" description="Basic residues" evidence="1">
    <location>
        <begin position="10"/>
        <end position="24"/>
    </location>
</feature>
<evidence type="ECO:0000313" key="3">
    <source>
        <dbReference type="EMBL" id="OAQ34746.1"/>
    </source>
</evidence>
<feature type="compositionally biased region" description="Polar residues" evidence="1">
    <location>
        <begin position="47"/>
        <end position="58"/>
    </location>
</feature>
<organism evidence="3 4">
    <name type="scientific">Linnemannia elongata AG-77</name>
    <dbReference type="NCBI Taxonomy" id="1314771"/>
    <lineage>
        <taxon>Eukaryota</taxon>
        <taxon>Fungi</taxon>
        <taxon>Fungi incertae sedis</taxon>
        <taxon>Mucoromycota</taxon>
        <taxon>Mortierellomycotina</taxon>
        <taxon>Mortierellomycetes</taxon>
        <taxon>Mortierellales</taxon>
        <taxon>Mortierellaceae</taxon>
        <taxon>Linnemannia</taxon>
    </lineage>
</organism>
<dbReference type="SUPFAM" id="SSF54236">
    <property type="entry name" value="Ubiquitin-like"/>
    <property type="match status" value="2"/>
</dbReference>
<sequence length="514" mass="56085">MSDSDDSKPVQKRPQPRPRAKRSKVAPTSASTSSPNSTLSPRADSRGANNRSSGTLADNYSERVEDDFFNRASVSFREIHKIQESRVNEELTKQENEQEILDLKASSTADVLPTLDLDDNLDDTEKTKAAAQKKVATQETKRKREVSLTPPPEPPTRRYPTYIPPVSRPPTAATTTIIDLDDDDFEKMDELDPDLASIAAKLNTIASQQSMEGASPLSPSSLSQPFANSTLSQSQSSQLSQSSPSIPAAATATMSSHGSSNGANAGAAPTGATGSPHQPSSPSNYLTVLLVIRMNRHPLLIIPPEAVEAQRILERAVQVTVRSNNPFREMMTFYCNQKGLNYASTVFTYQGIRLMPSSTPAALDFPARVIIDVYSQEAFKYIKEQENLERSRKLAEMERQAAEAAASAYELQRQQDGSGGDGGDQQNDADADAEGDTSEERIFIKLRGKDTADHKIQVKKTTTVHAIISHYKSIKGIPASTMVRLEFDDEALDPTTVIGNTEVEDDDMLVVRVG</sequence>
<accession>A0A197KDI7</accession>
<evidence type="ECO:0000259" key="2">
    <source>
        <dbReference type="Pfam" id="PF11976"/>
    </source>
</evidence>
<feature type="region of interest" description="Disordered" evidence="1">
    <location>
        <begin position="1"/>
        <end position="63"/>
    </location>
</feature>
<dbReference type="AlphaFoldDB" id="A0A197KDI7"/>
<keyword evidence="4" id="KW-1185">Reference proteome</keyword>
<dbReference type="InterPro" id="IPR022617">
    <property type="entry name" value="Rad60/SUMO-like_dom"/>
</dbReference>
<feature type="region of interest" description="Disordered" evidence="1">
    <location>
        <begin position="210"/>
        <end position="281"/>
    </location>
</feature>
<dbReference type="OrthoDB" id="3365399at2759"/>
<dbReference type="PANTHER" id="PTHR10562">
    <property type="entry name" value="SMALL UBIQUITIN-RELATED MODIFIER"/>
    <property type="match status" value="1"/>
</dbReference>
<feature type="compositionally biased region" description="Acidic residues" evidence="1">
    <location>
        <begin position="427"/>
        <end position="437"/>
    </location>
</feature>
<feature type="region of interest" description="Disordered" evidence="1">
    <location>
        <begin position="405"/>
        <end position="439"/>
    </location>
</feature>
<evidence type="ECO:0000313" key="4">
    <source>
        <dbReference type="Proteomes" id="UP000078512"/>
    </source>
</evidence>
<dbReference type="Proteomes" id="UP000078512">
    <property type="component" value="Unassembled WGS sequence"/>
</dbReference>
<dbReference type="InterPro" id="IPR029071">
    <property type="entry name" value="Ubiquitin-like_domsf"/>
</dbReference>
<feature type="domain" description="Rad60/SUMO-like" evidence="2">
    <location>
        <begin position="317"/>
        <end position="374"/>
    </location>
</feature>
<dbReference type="Pfam" id="PF11976">
    <property type="entry name" value="Rad60-SLD"/>
    <property type="match status" value="2"/>
</dbReference>
<feature type="compositionally biased region" description="Low complexity" evidence="1">
    <location>
        <begin position="27"/>
        <end position="41"/>
    </location>
</feature>
<name>A0A197KDI7_9FUNG</name>
<proteinExistence type="predicted"/>
<evidence type="ECO:0000256" key="1">
    <source>
        <dbReference type="SAM" id="MobiDB-lite"/>
    </source>
</evidence>
<protein>
    <recommendedName>
        <fullName evidence="2">Rad60/SUMO-like domain-containing protein</fullName>
    </recommendedName>
</protein>
<dbReference type="CDD" id="cd01763">
    <property type="entry name" value="Ubl_SUMO_like"/>
    <property type="match status" value="1"/>
</dbReference>
<gene>
    <name evidence="3" type="ORF">K457DRAFT_151907</name>
</gene>
<feature type="region of interest" description="Disordered" evidence="1">
    <location>
        <begin position="133"/>
        <end position="173"/>
    </location>
</feature>